<sequence length="159" mass="17026">MPIRLSRDIPRTVPEAIPAPGQVGIARAAGELTNLQLLRALAAGLVLIHHVAIYGQILRGADRPFAALDQLMGVWGVAIFFALSGFLMARLVTRDPPMVFLAHRVSRIFPTYFAVVGLFAVLYAALGLEFGGLSVLALSLAPVGPRAGRSTWNGPSSWR</sequence>
<keyword evidence="4" id="KW-1185">Reference proteome</keyword>
<evidence type="ECO:0000313" key="3">
    <source>
        <dbReference type="EMBL" id="MFC6791691.1"/>
    </source>
</evidence>
<dbReference type="InterPro" id="IPR050879">
    <property type="entry name" value="Acyltransferase_3"/>
</dbReference>
<evidence type="ECO:0000313" key="4">
    <source>
        <dbReference type="Proteomes" id="UP001596292"/>
    </source>
</evidence>
<protein>
    <submittedName>
        <fullName evidence="3">Acyltransferase family protein</fullName>
        <ecNumber evidence="3">2.3.-.-</ecNumber>
    </submittedName>
</protein>
<reference evidence="4" key="1">
    <citation type="journal article" date="2019" name="Int. J. Syst. Evol. Microbiol.">
        <title>The Global Catalogue of Microorganisms (GCM) 10K type strain sequencing project: providing services to taxonomists for standard genome sequencing and annotation.</title>
        <authorList>
            <consortium name="The Broad Institute Genomics Platform"/>
            <consortium name="The Broad Institute Genome Sequencing Center for Infectious Disease"/>
            <person name="Wu L."/>
            <person name="Ma J."/>
        </authorList>
    </citation>
    <scope>NUCLEOTIDE SEQUENCE [LARGE SCALE GENOMIC DNA]</scope>
    <source>
        <strain evidence="4">CCUG 48316</strain>
    </source>
</reference>
<keyword evidence="3" id="KW-0808">Transferase</keyword>
<dbReference type="Proteomes" id="UP001596292">
    <property type="component" value="Unassembled WGS sequence"/>
</dbReference>
<evidence type="ECO:0000259" key="2">
    <source>
        <dbReference type="Pfam" id="PF01757"/>
    </source>
</evidence>
<keyword evidence="1" id="KW-0812">Transmembrane</keyword>
<accession>A0ABW2BNM2</accession>
<organism evidence="3 4">
    <name type="scientific">Methylobacterium komagatae</name>
    <dbReference type="NCBI Taxonomy" id="374425"/>
    <lineage>
        <taxon>Bacteria</taxon>
        <taxon>Pseudomonadati</taxon>
        <taxon>Pseudomonadota</taxon>
        <taxon>Alphaproteobacteria</taxon>
        <taxon>Hyphomicrobiales</taxon>
        <taxon>Methylobacteriaceae</taxon>
        <taxon>Methylobacterium</taxon>
    </lineage>
</organism>
<feature type="transmembrane region" description="Helical" evidence="1">
    <location>
        <begin position="37"/>
        <end position="57"/>
    </location>
</feature>
<feature type="transmembrane region" description="Helical" evidence="1">
    <location>
        <begin position="112"/>
        <end position="141"/>
    </location>
</feature>
<dbReference type="EC" id="2.3.-.-" evidence="3"/>
<dbReference type="GO" id="GO:0016746">
    <property type="term" value="F:acyltransferase activity"/>
    <property type="evidence" value="ECO:0007669"/>
    <property type="project" value="UniProtKB-KW"/>
</dbReference>
<keyword evidence="3" id="KW-0012">Acyltransferase</keyword>
<dbReference type="PANTHER" id="PTHR23028:SF53">
    <property type="entry name" value="ACYL_TRANSF_3 DOMAIN-CONTAINING PROTEIN"/>
    <property type="match status" value="1"/>
</dbReference>
<keyword evidence="1" id="KW-0472">Membrane</keyword>
<name>A0ABW2BNM2_9HYPH</name>
<gene>
    <name evidence="3" type="ORF">ACFQE0_20075</name>
</gene>
<comment type="caution">
    <text evidence="3">The sequence shown here is derived from an EMBL/GenBank/DDBJ whole genome shotgun (WGS) entry which is preliminary data.</text>
</comment>
<dbReference type="InterPro" id="IPR002656">
    <property type="entry name" value="Acyl_transf_3_dom"/>
</dbReference>
<dbReference type="PANTHER" id="PTHR23028">
    <property type="entry name" value="ACETYLTRANSFERASE"/>
    <property type="match status" value="1"/>
</dbReference>
<evidence type="ECO:0000256" key="1">
    <source>
        <dbReference type="SAM" id="Phobius"/>
    </source>
</evidence>
<keyword evidence="1" id="KW-1133">Transmembrane helix</keyword>
<dbReference type="RefSeq" id="WP_378972822.1">
    <property type="nucleotide sequence ID" value="NZ_JBHSWN010000001.1"/>
</dbReference>
<feature type="domain" description="Acyltransferase 3" evidence="2">
    <location>
        <begin position="34"/>
        <end position="147"/>
    </location>
</feature>
<dbReference type="Pfam" id="PF01757">
    <property type="entry name" value="Acyl_transf_3"/>
    <property type="match status" value="1"/>
</dbReference>
<proteinExistence type="predicted"/>
<feature type="transmembrane region" description="Helical" evidence="1">
    <location>
        <begin position="72"/>
        <end position="92"/>
    </location>
</feature>
<dbReference type="EMBL" id="JBHSWN010000001">
    <property type="protein sequence ID" value="MFC6791691.1"/>
    <property type="molecule type" value="Genomic_DNA"/>
</dbReference>